<dbReference type="EMBL" id="OC883672">
    <property type="protein sequence ID" value="CAD7643379.1"/>
    <property type="molecule type" value="Genomic_DNA"/>
</dbReference>
<protein>
    <submittedName>
        <fullName evidence="1">Uncharacterized protein</fullName>
    </submittedName>
</protein>
<accession>A0A7R9LKJ1</accession>
<evidence type="ECO:0000313" key="1">
    <source>
        <dbReference type="EMBL" id="CAD7643379.1"/>
    </source>
</evidence>
<gene>
    <name evidence="1" type="ORF">OSB1V03_LOCUS19566</name>
</gene>
<dbReference type="Proteomes" id="UP000759131">
    <property type="component" value="Unassembled WGS sequence"/>
</dbReference>
<proteinExistence type="predicted"/>
<dbReference type="EMBL" id="CAJPIZ010029097">
    <property type="protein sequence ID" value="CAG2119619.1"/>
    <property type="molecule type" value="Genomic_DNA"/>
</dbReference>
<keyword evidence="2" id="KW-1185">Reference proteome</keyword>
<dbReference type="AlphaFoldDB" id="A0A7R9LKJ1"/>
<reference evidence="1" key="1">
    <citation type="submission" date="2020-11" db="EMBL/GenBank/DDBJ databases">
        <authorList>
            <person name="Tran Van P."/>
        </authorList>
    </citation>
    <scope>NUCLEOTIDE SEQUENCE</scope>
</reference>
<evidence type="ECO:0000313" key="2">
    <source>
        <dbReference type="Proteomes" id="UP000759131"/>
    </source>
</evidence>
<organism evidence="1">
    <name type="scientific">Medioppia subpectinata</name>
    <dbReference type="NCBI Taxonomy" id="1979941"/>
    <lineage>
        <taxon>Eukaryota</taxon>
        <taxon>Metazoa</taxon>
        <taxon>Ecdysozoa</taxon>
        <taxon>Arthropoda</taxon>
        <taxon>Chelicerata</taxon>
        <taxon>Arachnida</taxon>
        <taxon>Acari</taxon>
        <taxon>Acariformes</taxon>
        <taxon>Sarcoptiformes</taxon>
        <taxon>Oribatida</taxon>
        <taxon>Brachypylina</taxon>
        <taxon>Oppioidea</taxon>
        <taxon>Oppiidae</taxon>
        <taxon>Medioppia</taxon>
    </lineage>
</organism>
<name>A0A7R9LKJ1_9ACAR</name>
<sequence>MRKFCGSLLSFLVVMAISFAAAIAVAAIVSNLSSNWKPDDKTQLDPRPRLFAILNMFSVCIRRIFHQPSAWASFPIGSKCACIKWPCDKNDPCHPGFDYSLTGS</sequence>